<evidence type="ECO:0000313" key="3">
    <source>
        <dbReference type="EMBL" id="TPX33258.1"/>
    </source>
</evidence>
<accession>A0A507C1L5</accession>
<keyword evidence="1" id="KW-0106">Calcium</keyword>
<proteinExistence type="predicted"/>
<dbReference type="InterPro" id="IPR002048">
    <property type="entry name" value="EF_hand_dom"/>
</dbReference>
<dbReference type="Pfam" id="PF13202">
    <property type="entry name" value="EF-hand_5"/>
    <property type="match status" value="1"/>
</dbReference>
<gene>
    <name evidence="3" type="ORF">SmJEL517_g03885</name>
</gene>
<feature type="domain" description="EF-hand" evidence="2">
    <location>
        <begin position="21"/>
        <end position="56"/>
    </location>
</feature>
<dbReference type="Gene3D" id="1.10.238.10">
    <property type="entry name" value="EF-hand"/>
    <property type="match status" value="2"/>
</dbReference>
<dbReference type="EMBL" id="QEAO01000022">
    <property type="protein sequence ID" value="TPX33258.1"/>
    <property type="molecule type" value="Genomic_DNA"/>
</dbReference>
<dbReference type="SMART" id="SM00054">
    <property type="entry name" value="EFh"/>
    <property type="match status" value="3"/>
</dbReference>
<reference evidence="3 4" key="1">
    <citation type="journal article" date="2019" name="Sci. Rep.">
        <title>Comparative genomics of chytrid fungi reveal insights into the obligate biotrophic and pathogenic lifestyle of Synchytrium endobioticum.</title>
        <authorList>
            <person name="van de Vossenberg B.T.L.H."/>
            <person name="Warris S."/>
            <person name="Nguyen H.D.T."/>
            <person name="van Gent-Pelzer M.P.E."/>
            <person name="Joly D.L."/>
            <person name="van de Geest H.C."/>
            <person name="Bonants P.J.M."/>
            <person name="Smith D.S."/>
            <person name="Levesque C.A."/>
            <person name="van der Lee T.A.J."/>
        </authorList>
    </citation>
    <scope>NUCLEOTIDE SEQUENCE [LARGE SCALE GENOMIC DNA]</scope>
    <source>
        <strain evidence="3 4">JEL517</strain>
    </source>
</reference>
<evidence type="ECO:0000313" key="4">
    <source>
        <dbReference type="Proteomes" id="UP000319731"/>
    </source>
</evidence>
<evidence type="ECO:0000259" key="2">
    <source>
        <dbReference type="PROSITE" id="PS50222"/>
    </source>
</evidence>
<dbReference type="InterPro" id="IPR011992">
    <property type="entry name" value="EF-hand-dom_pair"/>
</dbReference>
<sequence>MQRSPPRRGTKFGSNYLKLGSQLANIKEVFRRADTDAKGYLTRKDFKIALVGLLAYVPSKFEIDQMLSSISRSETGNGYVSLEDMKKVVHHHASFIPEMVIEQAFASADLDGDGRLSYREFSSMVARAEAIWRTEDSVSHTGVT</sequence>
<dbReference type="STRING" id="1806994.A0A507C1L5"/>
<protein>
    <recommendedName>
        <fullName evidence="2">EF-hand domain-containing protein</fullName>
    </recommendedName>
</protein>
<dbReference type="GeneID" id="42005110"/>
<dbReference type="CDD" id="cd00051">
    <property type="entry name" value="EFh"/>
    <property type="match status" value="1"/>
</dbReference>
<organism evidence="3 4">
    <name type="scientific">Synchytrium microbalum</name>
    <dbReference type="NCBI Taxonomy" id="1806994"/>
    <lineage>
        <taxon>Eukaryota</taxon>
        <taxon>Fungi</taxon>
        <taxon>Fungi incertae sedis</taxon>
        <taxon>Chytridiomycota</taxon>
        <taxon>Chytridiomycota incertae sedis</taxon>
        <taxon>Chytridiomycetes</taxon>
        <taxon>Synchytriales</taxon>
        <taxon>Synchytriaceae</taxon>
        <taxon>Synchytrium</taxon>
    </lineage>
</organism>
<comment type="caution">
    <text evidence="3">The sequence shown here is derived from an EMBL/GenBank/DDBJ whole genome shotgun (WGS) entry which is preliminary data.</text>
</comment>
<dbReference type="RefSeq" id="XP_031024300.1">
    <property type="nucleotide sequence ID" value="XM_031169813.1"/>
</dbReference>
<dbReference type="Pfam" id="PF13499">
    <property type="entry name" value="EF-hand_7"/>
    <property type="match status" value="1"/>
</dbReference>
<dbReference type="PROSITE" id="PS50222">
    <property type="entry name" value="EF_HAND_2"/>
    <property type="match status" value="2"/>
</dbReference>
<dbReference type="SUPFAM" id="SSF47473">
    <property type="entry name" value="EF-hand"/>
    <property type="match status" value="1"/>
</dbReference>
<evidence type="ECO:0000256" key="1">
    <source>
        <dbReference type="ARBA" id="ARBA00022837"/>
    </source>
</evidence>
<dbReference type="OrthoDB" id="26525at2759"/>
<dbReference type="AlphaFoldDB" id="A0A507C1L5"/>
<keyword evidence="4" id="KW-1185">Reference proteome</keyword>
<name>A0A507C1L5_9FUNG</name>
<dbReference type="PROSITE" id="PS00018">
    <property type="entry name" value="EF_HAND_1"/>
    <property type="match status" value="1"/>
</dbReference>
<dbReference type="Proteomes" id="UP000319731">
    <property type="component" value="Unassembled WGS sequence"/>
</dbReference>
<dbReference type="InterPro" id="IPR018247">
    <property type="entry name" value="EF_Hand_1_Ca_BS"/>
</dbReference>
<feature type="domain" description="EF-hand" evidence="2">
    <location>
        <begin position="96"/>
        <end position="131"/>
    </location>
</feature>
<dbReference type="GO" id="GO:0005509">
    <property type="term" value="F:calcium ion binding"/>
    <property type="evidence" value="ECO:0007669"/>
    <property type="project" value="InterPro"/>
</dbReference>